<dbReference type="EMBL" id="VSRR010002699">
    <property type="protein sequence ID" value="MPC32800.1"/>
    <property type="molecule type" value="Genomic_DNA"/>
</dbReference>
<proteinExistence type="predicted"/>
<accession>A0A5B7EEN3</accession>
<organism evidence="1 2">
    <name type="scientific">Portunus trituberculatus</name>
    <name type="common">Swimming crab</name>
    <name type="synonym">Neptunus trituberculatus</name>
    <dbReference type="NCBI Taxonomy" id="210409"/>
    <lineage>
        <taxon>Eukaryota</taxon>
        <taxon>Metazoa</taxon>
        <taxon>Ecdysozoa</taxon>
        <taxon>Arthropoda</taxon>
        <taxon>Crustacea</taxon>
        <taxon>Multicrustacea</taxon>
        <taxon>Malacostraca</taxon>
        <taxon>Eumalacostraca</taxon>
        <taxon>Eucarida</taxon>
        <taxon>Decapoda</taxon>
        <taxon>Pleocyemata</taxon>
        <taxon>Brachyura</taxon>
        <taxon>Eubrachyura</taxon>
        <taxon>Portunoidea</taxon>
        <taxon>Portunidae</taxon>
        <taxon>Portuninae</taxon>
        <taxon>Portunus</taxon>
    </lineage>
</organism>
<protein>
    <submittedName>
        <fullName evidence="1">Uncharacterized protein</fullName>
    </submittedName>
</protein>
<evidence type="ECO:0000313" key="2">
    <source>
        <dbReference type="Proteomes" id="UP000324222"/>
    </source>
</evidence>
<comment type="caution">
    <text evidence="1">The sequence shown here is derived from an EMBL/GenBank/DDBJ whole genome shotgun (WGS) entry which is preliminary data.</text>
</comment>
<name>A0A5B7EEN3_PORTR</name>
<reference evidence="1 2" key="1">
    <citation type="submission" date="2019-05" db="EMBL/GenBank/DDBJ databases">
        <title>Another draft genome of Portunus trituberculatus and its Hox gene families provides insights of decapod evolution.</title>
        <authorList>
            <person name="Jeong J.-H."/>
            <person name="Song I."/>
            <person name="Kim S."/>
            <person name="Choi T."/>
            <person name="Kim D."/>
            <person name="Ryu S."/>
            <person name="Kim W."/>
        </authorList>
    </citation>
    <scope>NUCLEOTIDE SEQUENCE [LARGE SCALE GENOMIC DNA]</scope>
    <source>
        <tissue evidence="1">Muscle</tissue>
    </source>
</reference>
<gene>
    <name evidence="1" type="ORF">E2C01_026131</name>
</gene>
<dbReference type="AlphaFoldDB" id="A0A5B7EEN3"/>
<evidence type="ECO:0000313" key="1">
    <source>
        <dbReference type="EMBL" id="MPC32800.1"/>
    </source>
</evidence>
<dbReference type="Proteomes" id="UP000324222">
    <property type="component" value="Unassembled WGS sequence"/>
</dbReference>
<keyword evidence="2" id="KW-1185">Reference proteome</keyword>
<sequence>MAGHPPPVFPCIGRAQVLRRGEVFDDPSVRQASRGGGPEVPHSASQCSHFAVHHLNKMAVLVPLDSALPQMLAADTPEDLALWILKSL</sequence>